<evidence type="ECO:0000313" key="9">
    <source>
        <dbReference type="EMBL" id="HIU48429.1"/>
    </source>
</evidence>
<keyword evidence="4" id="KW-0808">Transferase</keyword>
<feature type="transmembrane region" description="Helical" evidence="8">
    <location>
        <begin position="493"/>
        <end position="512"/>
    </location>
</feature>
<name>A0A9D1LUV5_9FIRM</name>
<dbReference type="GO" id="GO:0005886">
    <property type="term" value="C:plasma membrane"/>
    <property type="evidence" value="ECO:0007669"/>
    <property type="project" value="UniProtKB-SubCell"/>
</dbReference>
<evidence type="ECO:0000256" key="7">
    <source>
        <dbReference type="ARBA" id="ARBA00023136"/>
    </source>
</evidence>
<dbReference type="PANTHER" id="PTHR33908">
    <property type="entry name" value="MANNOSYLTRANSFERASE YKCB-RELATED"/>
    <property type="match status" value="1"/>
</dbReference>
<accession>A0A9D1LUV5</accession>
<feature type="transmembrane region" description="Helical" evidence="8">
    <location>
        <begin position="431"/>
        <end position="455"/>
    </location>
</feature>
<dbReference type="AlphaFoldDB" id="A0A9D1LUV5"/>
<feature type="transmembrane region" description="Helical" evidence="8">
    <location>
        <begin position="160"/>
        <end position="177"/>
    </location>
</feature>
<evidence type="ECO:0000256" key="6">
    <source>
        <dbReference type="ARBA" id="ARBA00022989"/>
    </source>
</evidence>
<evidence type="ECO:0000256" key="3">
    <source>
        <dbReference type="ARBA" id="ARBA00022676"/>
    </source>
</evidence>
<evidence type="ECO:0000256" key="5">
    <source>
        <dbReference type="ARBA" id="ARBA00022692"/>
    </source>
</evidence>
<evidence type="ECO:0000256" key="4">
    <source>
        <dbReference type="ARBA" id="ARBA00022679"/>
    </source>
</evidence>
<feature type="transmembrane region" description="Helical" evidence="8">
    <location>
        <begin position="524"/>
        <end position="545"/>
    </location>
</feature>
<keyword evidence="2" id="KW-1003">Cell membrane</keyword>
<keyword evidence="7 8" id="KW-0472">Membrane</keyword>
<reference evidence="9" key="1">
    <citation type="submission" date="2020-10" db="EMBL/GenBank/DDBJ databases">
        <authorList>
            <person name="Gilroy R."/>
        </authorList>
    </citation>
    <scope>NUCLEOTIDE SEQUENCE</scope>
    <source>
        <strain evidence="9">ChiSjej4B22-9803</strain>
    </source>
</reference>
<sequence length="625" mass="68989">MPYSQKAWQWIGTGAKLLIVICLYICICVCTAYMLAGGYQSGLFQSGAVERVAAAGFAAGGAVLFYVLLDAGMKRLRQRNRYIVFALLLLGVCVTMTVVTPYSPGHDSYEMANFLQMLLEGKSSEYSRAYLTAYATNKMVLWMYFPFVKLFGSVETGTRIFNMLLMAGSMLFVGASCKKLYGDRVAEVSAVVLAVFFPFMLLTGPYIYLPAVFLSAAAFYCYNRGTVLARIWFLAVGGILFTVRPMACGFLLVYVCSHDWWEGPRKWKLAKGLGRTAAALACFLLIQAAAGAVLYQIKAHPYPKLENIAGLWTVEIGTRPQEGDTGLCTYFPYTEPGFDRVSEQFHEIWQLYSRADEADYQDILRLKQDIGAQIELRIKNDVLKDGASIWEFISAKFKNYFSDNYKPYYYTANLYAPDFGDDVSHYYEKRYFLQMNSLLLVFMLSALGVLVFAVYKIRQKREDAEASSQVSLVLGVVAASVVALAATEVGKRLIFDSTIPICLVISFALGRVAQQVAAARRGKLALAGCLVGAAVTAGGLAAVYGRYRIAPFAGCTVRMDQEQITLTFQEPVSEAGYSIRELDGTVTSLDGKSSVTIKNGDNMSNFAYIGLPDGTLYSISKLPLD</sequence>
<feature type="transmembrane region" description="Helical" evidence="8">
    <location>
        <begin position="48"/>
        <end position="69"/>
    </location>
</feature>
<feature type="transmembrane region" description="Helical" evidence="8">
    <location>
        <begin position="15"/>
        <end position="36"/>
    </location>
</feature>
<proteinExistence type="predicted"/>
<feature type="transmembrane region" description="Helical" evidence="8">
    <location>
        <begin position="277"/>
        <end position="297"/>
    </location>
</feature>
<dbReference type="EMBL" id="DVND01000095">
    <property type="protein sequence ID" value="HIU48429.1"/>
    <property type="molecule type" value="Genomic_DNA"/>
</dbReference>
<reference evidence="9" key="2">
    <citation type="journal article" date="2021" name="PeerJ">
        <title>Extensive microbial diversity within the chicken gut microbiome revealed by metagenomics and culture.</title>
        <authorList>
            <person name="Gilroy R."/>
            <person name="Ravi A."/>
            <person name="Getino M."/>
            <person name="Pursley I."/>
            <person name="Horton D.L."/>
            <person name="Alikhan N.F."/>
            <person name="Baker D."/>
            <person name="Gharbi K."/>
            <person name="Hall N."/>
            <person name="Watson M."/>
            <person name="Adriaenssens E.M."/>
            <person name="Foster-Nyarko E."/>
            <person name="Jarju S."/>
            <person name="Secka A."/>
            <person name="Antonio M."/>
            <person name="Oren A."/>
            <person name="Chaudhuri R.R."/>
            <person name="La Ragione R."/>
            <person name="Hildebrand F."/>
            <person name="Pallen M.J."/>
        </authorList>
    </citation>
    <scope>NUCLEOTIDE SEQUENCE</scope>
    <source>
        <strain evidence="9">ChiSjej4B22-9803</strain>
    </source>
</reference>
<dbReference type="GO" id="GO:0009103">
    <property type="term" value="P:lipopolysaccharide biosynthetic process"/>
    <property type="evidence" value="ECO:0007669"/>
    <property type="project" value="UniProtKB-ARBA"/>
</dbReference>
<dbReference type="PANTHER" id="PTHR33908:SF11">
    <property type="entry name" value="MEMBRANE PROTEIN"/>
    <property type="match status" value="1"/>
</dbReference>
<evidence type="ECO:0000256" key="2">
    <source>
        <dbReference type="ARBA" id="ARBA00022475"/>
    </source>
</evidence>
<evidence type="ECO:0000256" key="8">
    <source>
        <dbReference type="SAM" id="Phobius"/>
    </source>
</evidence>
<feature type="transmembrane region" description="Helical" evidence="8">
    <location>
        <begin position="229"/>
        <end position="256"/>
    </location>
</feature>
<evidence type="ECO:0000256" key="1">
    <source>
        <dbReference type="ARBA" id="ARBA00004651"/>
    </source>
</evidence>
<keyword evidence="3" id="KW-0328">Glycosyltransferase</keyword>
<feature type="transmembrane region" description="Helical" evidence="8">
    <location>
        <begin position="467"/>
        <end position="487"/>
    </location>
</feature>
<dbReference type="GO" id="GO:0016763">
    <property type="term" value="F:pentosyltransferase activity"/>
    <property type="evidence" value="ECO:0007669"/>
    <property type="project" value="TreeGrafter"/>
</dbReference>
<protein>
    <submittedName>
        <fullName evidence="9">Uncharacterized protein</fullName>
    </submittedName>
</protein>
<feature type="transmembrane region" description="Helical" evidence="8">
    <location>
        <begin position="189"/>
        <end position="209"/>
    </location>
</feature>
<comment type="subcellular location">
    <subcellularLocation>
        <location evidence="1">Cell membrane</location>
        <topology evidence="1">Multi-pass membrane protein</topology>
    </subcellularLocation>
</comment>
<keyword evidence="5 8" id="KW-0812">Transmembrane</keyword>
<comment type="caution">
    <text evidence="9">The sequence shown here is derived from an EMBL/GenBank/DDBJ whole genome shotgun (WGS) entry which is preliminary data.</text>
</comment>
<evidence type="ECO:0000313" key="10">
    <source>
        <dbReference type="Proteomes" id="UP000824111"/>
    </source>
</evidence>
<dbReference type="Proteomes" id="UP000824111">
    <property type="component" value="Unassembled WGS sequence"/>
</dbReference>
<organism evidence="9 10">
    <name type="scientific">Candidatus Avimonoglobus intestinipullorum</name>
    <dbReference type="NCBI Taxonomy" id="2840699"/>
    <lineage>
        <taxon>Bacteria</taxon>
        <taxon>Bacillati</taxon>
        <taxon>Bacillota</taxon>
        <taxon>Clostridia</taxon>
        <taxon>Eubacteriales</taxon>
        <taxon>Candidatus Avimonoglobus</taxon>
    </lineage>
</organism>
<feature type="transmembrane region" description="Helical" evidence="8">
    <location>
        <begin position="81"/>
        <end position="102"/>
    </location>
</feature>
<gene>
    <name evidence="9" type="ORF">IAB04_03635</name>
</gene>
<dbReference type="InterPro" id="IPR050297">
    <property type="entry name" value="LipidA_mod_glycosyltrf_83"/>
</dbReference>
<keyword evidence="6 8" id="KW-1133">Transmembrane helix</keyword>